<dbReference type="EMBL" id="QSRJ01000019">
    <property type="protein sequence ID" value="RGL07154.1"/>
    <property type="molecule type" value="Genomic_DNA"/>
</dbReference>
<dbReference type="InterPro" id="IPR013118">
    <property type="entry name" value="Mannitol_DH_C"/>
</dbReference>
<dbReference type="Pfam" id="PF01232">
    <property type="entry name" value="Mannitol_dh"/>
    <property type="match status" value="1"/>
</dbReference>
<keyword evidence="1" id="KW-0560">Oxidoreductase</keyword>
<dbReference type="AlphaFoldDB" id="A0A3E4QNC9"/>
<dbReference type="PANTHER" id="PTHR43362:SF1">
    <property type="entry name" value="MANNITOL DEHYDROGENASE 2-RELATED"/>
    <property type="match status" value="1"/>
</dbReference>
<organism evidence="5 6">
    <name type="scientific">Collinsella tanakaei</name>
    <dbReference type="NCBI Taxonomy" id="626935"/>
    <lineage>
        <taxon>Bacteria</taxon>
        <taxon>Bacillati</taxon>
        <taxon>Actinomycetota</taxon>
        <taxon>Coriobacteriia</taxon>
        <taxon>Coriobacteriales</taxon>
        <taxon>Coriobacteriaceae</taxon>
        <taxon>Collinsella</taxon>
    </lineage>
</organism>
<sequence>MASLKHWQDSAQQLAAMGVRLPQANVEATRQAGIEQPRWIHFGGGNLYRAFHAQVAQDVIDAGGMDRGVVVVETFQPFTVDQVYRPYNCDILQVIMDEDGALDQRILSCTAGALFGNPQRAEDYQQLVRYFESPELQMATFTITEKGYALRNAAGELFPYVAKEIADGPAGAASTMGIVAALLLARYNAGAAPIALVSTDNFSQNGRRFRDAVLTVAQGWLAAGKVQQGYVDYLMDKDRVSFPWSMIDRITPNPAPATEEALKAQGWDDLQLIPTGSGVSFAGFANTERICYLVVEDSFPNGRPKLEAGGVILTDRETVDRADTMKVTACLNPLHTALAVFGCLLGYTKIADEMANPHLRRLVERLGYDEGMPVVASPGVIDPRDFIDTLITHRLPNPALPDAPQRIAQDTSQKMPIRYGHTINAYAAAGLDAGKLECIPLVIAGWLRYLLAVDDEGAAFTPSPDPMLERLQDLLARGGVALGVTDAAAVHAAVEPILSNTEIFDCDLYQAGLGKKIEQDFCELNAGPRAVVRVLAERMA</sequence>
<dbReference type="Gene3D" id="1.10.1040.10">
    <property type="entry name" value="N-(1-d-carboxylethyl)-l-norvaline Dehydrogenase, domain 2"/>
    <property type="match status" value="1"/>
</dbReference>
<accession>A0A3E4QNC9</accession>
<dbReference type="SUPFAM" id="SSF51735">
    <property type="entry name" value="NAD(P)-binding Rossmann-fold domains"/>
    <property type="match status" value="1"/>
</dbReference>
<proteinExistence type="predicted"/>
<evidence type="ECO:0000313" key="5">
    <source>
        <dbReference type="EMBL" id="RGL07154.1"/>
    </source>
</evidence>
<evidence type="ECO:0000256" key="1">
    <source>
        <dbReference type="ARBA" id="ARBA00023002"/>
    </source>
</evidence>
<dbReference type="InterPro" id="IPR013131">
    <property type="entry name" value="Mannitol_DH_N"/>
</dbReference>
<evidence type="ECO:0000313" key="6">
    <source>
        <dbReference type="Proteomes" id="UP000260943"/>
    </source>
</evidence>
<dbReference type="InterPro" id="IPR008927">
    <property type="entry name" value="6-PGluconate_DH-like_C_sf"/>
</dbReference>
<dbReference type="SUPFAM" id="SSF48179">
    <property type="entry name" value="6-phosphogluconate dehydrogenase C-terminal domain-like"/>
    <property type="match status" value="1"/>
</dbReference>
<evidence type="ECO:0000259" key="4">
    <source>
        <dbReference type="Pfam" id="PF08125"/>
    </source>
</evidence>
<gene>
    <name evidence="5" type="ORF">DXC81_10885</name>
</gene>
<reference evidence="5 6" key="1">
    <citation type="submission" date="2018-08" db="EMBL/GenBank/DDBJ databases">
        <title>A genome reference for cultivated species of the human gut microbiota.</title>
        <authorList>
            <person name="Zou Y."/>
            <person name="Xue W."/>
            <person name="Luo G."/>
        </authorList>
    </citation>
    <scope>NUCLEOTIDE SEQUENCE [LARGE SCALE GENOMIC DNA]</scope>
    <source>
        <strain evidence="5 6">TF08-14</strain>
    </source>
</reference>
<dbReference type="Gene3D" id="3.40.50.720">
    <property type="entry name" value="NAD(P)-binding Rossmann-like Domain"/>
    <property type="match status" value="1"/>
</dbReference>
<evidence type="ECO:0000256" key="2">
    <source>
        <dbReference type="ARBA" id="ARBA00048615"/>
    </source>
</evidence>
<dbReference type="InterPro" id="IPR050988">
    <property type="entry name" value="Mannitol_DH/Oxidoreductase"/>
</dbReference>
<evidence type="ECO:0000259" key="3">
    <source>
        <dbReference type="Pfam" id="PF01232"/>
    </source>
</evidence>
<dbReference type="GO" id="GO:0008926">
    <property type="term" value="F:mannitol-1-phosphate 5-dehydrogenase activity"/>
    <property type="evidence" value="ECO:0007669"/>
    <property type="project" value="UniProtKB-EC"/>
</dbReference>
<dbReference type="InterPro" id="IPR013328">
    <property type="entry name" value="6PGD_dom2"/>
</dbReference>
<feature type="domain" description="Mannitol dehydrogenase N-terminal" evidence="3">
    <location>
        <begin position="38"/>
        <end position="307"/>
    </location>
</feature>
<protein>
    <submittedName>
        <fullName evidence="5">Mannitol dehydrogenase family protein</fullName>
    </submittedName>
</protein>
<dbReference type="Pfam" id="PF08125">
    <property type="entry name" value="Mannitol_dh_C"/>
    <property type="match status" value="1"/>
</dbReference>
<name>A0A3E4QNC9_9ACTN</name>
<comment type="catalytic activity">
    <reaction evidence="2">
        <text>D-mannitol 1-phosphate + NAD(+) = beta-D-fructose 6-phosphate + NADH + H(+)</text>
        <dbReference type="Rhea" id="RHEA:19661"/>
        <dbReference type="ChEBI" id="CHEBI:15378"/>
        <dbReference type="ChEBI" id="CHEBI:57540"/>
        <dbReference type="ChEBI" id="CHEBI:57634"/>
        <dbReference type="ChEBI" id="CHEBI:57945"/>
        <dbReference type="ChEBI" id="CHEBI:61381"/>
        <dbReference type="EC" id="1.1.1.17"/>
    </reaction>
</comment>
<dbReference type="InterPro" id="IPR036291">
    <property type="entry name" value="NAD(P)-bd_dom_sf"/>
</dbReference>
<dbReference type="RefSeq" id="WP_117680411.1">
    <property type="nucleotide sequence ID" value="NZ_QSRJ01000019.1"/>
</dbReference>
<comment type="caution">
    <text evidence="5">The sequence shown here is derived from an EMBL/GenBank/DDBJ whole genome shotgun (WGS) entry which is preliminary data.</text>
</comment>
<dbReference type="PANTHER" id="PTHR43362">
    <property type="entry name" value="MANNITOL DEHYDROGENASE DSF1-RELATED"/>
    <property type="match status" value="1"/>
</dbReference>
<feature type="domain" description="Mannitol dehydrogenase C-terminal" evidence="4">
    <location>
        <begin position="324"/>
        <end position="521"/>
    </location>
</feature>
<dbReference type="Proteomes" id="UP000260943">
    <property type="component" value="Unassembled WGS sequence"/>
</dbReference>